<evidence type="ECO:0000256" key="2">
    <source>
        <dbReference type="ARBA" id="ARBA00023043"/>
    </source>
</evidence>
<protein>
    <submittedName>
        <fullName evidence="3">Uncharacterized protein</fullName>
    </submittedName>
</protein>
<name>A0A6C0I0B6_9ZZZZ</name>
<accession>A0A6C0I0B6</accession>
<dbReference type="PROSITE" id="PS50088">
    <property type="entry name" value="ANK_REPEAT"/>
    <property type="match status" value="1"/>
</dbReference>
<dbReference type="InterPro" id="IPR002110">
    <property type="entry name" value="Ankyrin_rpt"/>
</dbReference>
<dbReference type="PANTHER" id="PTHR24189:SF50">
    <property type="entry name" value="ANKYRIN REPEAT AND SOCS BOX PROTEIN 2"/>
    <property type="match status" value="1"/>
</dbReference>
<evidence type="ECO:0000256" key="1">
    <source>
        <dbReference type="ARBA" id="ARBA00022737"/>
    </source>
</evidence>
<dbReference type="InterPro" id="IPR036770">
    <property type="entry name" value="Ankyrin_rpt-contain_sf"/>
</dbReference>
<sequence>MNTQVSYNITCHNILICQENIDSIRILLENGIDVNAKDDHFTALMIAAGIEYGITINLAAMRLLIEYGADVNVFGKHNLTALMAASGWANYANTYAISLLISNGANINAIDRFGNTALIYSTGINTKKKGMANLEAFKLLLKNGADINIVNKYGNTALTYIYNVRNAHSFQSVINNHYRKEAITYLESIKNIPDVVTTTVTKFLKISVNARRDWARHISSFLSIDAATKPN</sequence>
<dbReference type="SMART" id="SM00248">
    <property type="entry name" value="ANK"/>
    <property type="match status" value="4"/>
</dbReference>
<dbReference type="Gene3D" id="1.25.40.20">
    <property type="entry name" value="Ankyrin repeat-containing domain"/>
    <property type="match status" value="2"/>
</dbReference>
<dbReference type="AlphaFoldDB" id="A0A6C0I0B6"/>
<dbReference type="InterPro" id="IPR050745">
    <property type="entry name" value="Multifunctional_regulatory"/>
</dbReference>
<proteinExistence type="predicted"/>
<keyword evidence="2" id="KW-0040">ANK repeat</keyword>
<evidence type="ECO:0000313" key="3">
    <source>
        <dbReference type="EMBL" id="QHT86219.1"/>
    </source>
</evidence>
<keyword evidence="1" id="KW-0677">Repeat</keyword>
<dbReference type="PANTHER" id="PTHR24189">
    <property type="entry name" value="MYOTROPHIN"/>
    <property type="match status" value="1"/>
</dbReference>
<organism evidence="3">
    <name type="scientific">viral metagenome</name>
    <dbReference type="NCBI Taxonomy" id="1070528"/>
    <lineage>
        <taxon>unclassified sequences</taxon>
        <taxon>metagenomes</taxon>
        <taxon>organismal metagenomes</taxon>
    </lineage>
</organism>
<dbReference type="SUPFAM" id="SSF48403">
    <property type="entry name" value="Ankyrin repeat"/>
    <property type="match status" value="1"/>
</dbReference>
<dbReference type="EMBL" id="MN740065">
    <property type="protein sequence ID" value="QHT86219.1"/>
    <property type="molecule type" value="Genomic_DNA"/>
</dbReference>
<reference evidence="3" key="1">
    <citation type="journal article" date="2020" name="Nature">
        <title>Giant virus diversity and host interactions through global metagenomics.</title>
        <authorList>
            <person name="Schulz F."/>
            <person name="Roux S."/>
            <person name="Paez-Espino D."/>
            <person name="Jungbluth S."/>
            <person name="Walsh D.A."/>
            <person name="Denef V.J."/>
            <person name="McMahon K.D."/>
            <person name="Konstantinidis K.T."/>
            <person name="Eloe-Fadrosh E.A."/>
            <person name="Kyrpides N.C."/>
            <person name="Woyke T."/>
        </authorList>
    </citation>
    <scope>NUCLEOTIDE SEQUENCE</scope>
    <source>
        <strain evidence="3">GVMAG-M-3300023184-186</strain>
    </source>
</reference>
<dbReference type="Pfam" id="PF12796">
    <property type="entry name" value="Ank_2"/>
    <property type="match status" value="1"/>
</dbReference>